<proteinExistence type="predicted"/>
<reference evidence="2" key="2">
    <citation type="journal article" date="2010" name="Genome Res.">
        <title>Population genomic sequencing of Coccidioides fungi reveals recent hybridization and transposon control.</title>
        <authorList>
            <person name="Neafsey D.E."/>
            <person name="Barker B.M."/>
            <person name="Sharpton T.J."/>
            <person name="Stajich J.E."/>
            <person name="Park D.J."/>
            <person name="Whiston E."/>
            <person name="Hung C.-Y."/>
            <person name="McMahan C."/>
            <person name="White J."/>
            <person name="Sykes S."/>
            <person name="Heiman D."/>
            <person name="Young S."/>
            <person name="Zeng Q."/>
            <person name="Abouelleil A."/>
            <person name="Aftuck L."/>
            <person name="Bessette D."/>
            <person name="Brown A."/>
            <person name="FitzGerald M."/>
            <person name="Lui A."/>
            <person name="Macdonald J.P."/>
            <person name="Priest M."/>
            <person name="Orbach M.J."/>
            <person name="Galgiani J.N."/>
            <person name="Kirkland T.N."/>
            <person name="Cole G.T."/>
            <person name="Birren B.W."/>
            <person name="Henn M.R."/>
            <person name="Taylor J.W."/>
            <person name="Rounsley S.D."/>
        </authorList>
    </citation>
    <scope>GENOME REANNOTATION</scope>
    <source>
        <strain evidence="2">RS</strain>
    </source>
</reference>
<dbReference type="InParanoid" id="J3KJB1"/>
<dbReference type="OMA" id="ITYSKAY"/>
<keyword evidence="2" id="KW-1185">Reference proteome</keyword>
<organism evidence="1 2">
    <name type="scientific">Coccidioides immitis (strain RS)</name>
    <name type="common">Valley fever fungus</name>
    <dbReference type="NCBI Taxonomy" id="246410"/>
    <lineage>
        <taxon>Eukaryota</taxon>
        <taxon>Fungi</taxon>
        <taxon>Dikarya</taxon>
        <taxon>Ascomycota</taxon>
        <taxon>Pezizomycotina</taxon>
        <taxon>Eurotiomycetes</taxon>
        <taxon>Eurotiomycetidae</taxon>
        <taxon>Onygenales</taxon>
        <taxon>Onygenaceae</taxon>
        <taxon>Coccidioides</taxon>
    </lineage>
</organism>
<accession>J3KJB1</accession>
<reference evidence="2" key="1">
    <citation type="journal article" date="2009" name="Genome Res.">
        <title>Comparative genomic analyses of the human fungal pathogens Coccidioides and their relatives.</title>
        <authorList>
            <person name="Sharpton T.J."/>
            <person name="Stajich J.E."/>
            <person name="Rounsley S.D."/>
            <person name="Gardner M.J."/>
            <person name="Wortman J.R."/>
            <person name="Jordar V.S."/>
            <person name="Maiti R."/>
            <person name="Kodira C.D."/>
            <person name="Neafsey D.E."/>
            <person name="Zeng Q."/>
            <person name="Hung C.-Y."/>
            <person name="McMahan C."/>
            <person name="Muszewska A."/>
            <person name="Grynberg M."/>
            <person name="Mandel M.A."/>
            <person name="Kellner E.M."/>
            <person name="Barker B.M."/>
            <person name="Galgiani J.N."/>
            <person name="Orbach M.J."/>
            <person name="Kirkland T.N."/>
            <person name="Cole G.T."/>
            <person name="Henn M.R."/>
            <person name="Birren B.W."/>
            <person name="Taylor J.W."/>
        </authorList>
    </citation>
    <scope>NUCLEOTIDE SEQUENCE [LARGE SCALE GENOMIC DNA]</scope>
    <source>
        <strain evidence="2">RS</strain>
    </source>
</reference>
<dbReference type="AlphaFoldDB" id="J3KJB1"/>
<dbReference type="OrthoDB" id="10025998at2759"/>
<gene>
    <name evidence="1" type="ORF">CIMG_01485</name>
</gene>
<evidence type="ECO:0000313" key="2">
    <source>
        <dbReference type="Proteomes" id="UP000001261"/>
    </source>
</evidence>
<dbReference type="VEuPathDB" id="FungiDB:CIMG_01485"/>
<dbReference type="EMBL" id="GG704911">
    <property type="protein sequence ID" value="EAS36131.3"/>
    <property type="molecule type" value="Genomic_DNA"/>
</dbReference>
<dbReference type="RefSeq" id="XP_001247714.2">
    <property type="nucleotide sequence ID" value="XM_001247713.2"/>
</dbReference>
<name>J3KJB1_COCIM</name>
<evidence type="ECO:0000313" key="1">
    <source>
        <dbReference type="EMBL" id="EAS36131.3"/>
    </source>
</evidence>
<dbReference type="Proteomes" id="UP000001261">
    <property type="component" value="Unassembled WGS sequence"/>
</dbReference>
<dbReference type="GeneID" id="4567694"/>
<dbReference type="KEGG" id="cim:CIMG_01485"/>
<protein>
    <submittedName>
        <fullName evidence="1">Uncharacterized protein</fullName>
    </submittedName>
</protein>
<sequence>MCLAQIRNRHSLIPTGLVGKNDGDTMLSFIDVFDPARYYPVCLSLVDALDNISMLRLCMTCRTMRSLYECVHARQWDINRPLARFVEDPYRLRQLMKRANAIISGHLALQFFYGEYFPETGMDIFAPYSAYMVDLVQYFVEIEGYSAESSCPATWCCPDTFCSGCSSNKFKMKTFTQGDRVIRLAFIRTWTNPVKFILASFYGSAVMNFITYSKAYSVFPKATFVKRQMCILKRCGDLEERALLKYEGRGFTAVPMEIWKRKPASELREFVCARKIGDRHTWTIDLDNPWEHPDANRFECTRFSATFNLEHAMTVLDDVSPKQDHMSLLKAHARVIYDDPRRFYMTEQYKEHEERKERE</sequence>